<dbReference type="PROSITE" id="PS50104">
    <property type="entry name" value="TIR"/>
    <property type="match status" value="1"/>
</dbReference>
<evidence type="ECO:0000313" key="3">
    <source>
        <dbReference type="EMBL" id="KAF8378028.1"/>
    </source>
</evidence>
<keyword evidence="4" id="KW-1185">Reference proteome</keyword>
<evidence type="ECO:0000313" key="4">
    <source>
        <dbReference type="Proteomes" id="UP000655225"/>
    </source>
</evidence>
<reference evidence="3 4" key="1">
    <citation type="submission" date="2020-04" db="EMBL/GenBank/DDBJ databases">
        <title>Plant Genome Project.</title>
        <authorList>
            <person name="Zhang R.-G."/>
        </authorList>
    </citation>
    <scope>NUCLEOTIDE SEQUENCE [LARGE SCALE GENOMIC DNA]</scope>
    <source>
        <strain evidence="3">YNK0</strain>
        <tissue evidence="3">Leaf</tissue>
    </source>
</reference>
<dbReference type="InterPro" id="IPR000157">
    <property type="entry name" value="TIR_dom"/>
</dbReference>
<protein>
    <recommendedName>
        <fullName evidence="2">TIR domain-containing protein</fullName>
    </recommendedName>
</protein>
<dbReference type="EMBL" id="JABCRI010000023">
    <property type="protein sequence ID" value="KAF8378028.1"/>
    <property type="molecule type" value="Genomic_DNA"/>
</dbReference>
<comment type="caution">
    <text evidence="3">The sequence shown here is derived from an EMBL/GenBank/DDBJ whole genome shotgun (WGS) entry which is preliminary data.</text>
</comment>
<dbReference type="Gene3D" id="3.40.50.10140">
    <property type="entry name" value="Toll/interleukin-1 receptor homology (TIR) domain"/>
    <property type="match status" value="1"/>
</dbReference>
<dbReference type="OrthoDB" id="6078042at2759"/>
<dbReference type="PANTHER" id="PTHR31008:SF16">
    <property type="entry name" value="TOLL-INTERLEUKIN-RESISTANCE (TIR) DOMAIN FAMILY PROTEIN"/>
    <property type="match status" value="1"/>
</dbReference>
<dbReference type="SUPFAM" id="SSF52200">
    <property type="entry name" value="Toll/Interleukin receptor TIR domain"/>
    <property type="match status" value="1"/>
</dbReference>
<name>A0A835D2I6_TETSI</name>
<feature type="domain" description="TIR" evidence="2">
    <location>
        <begin position="15"/>
        <end position="138"/>
    </location>
</feature>
<dbReference type="InterPro" id="IPR035897">
    <property type="entry name" value="Toll_tir_struct_dom_sf"/>
</dbReference>
<evidence type="ECO:0000259" key="2">
    <source>
        <dbReference type="PROSITE" id="PS50104"/>
    </source>
</evidence>
<dbReference type="Proteomes" id="UP000655225">
    <property type="component" value="Unassembled WGS sequence"/>
</dbReference>
<dbReference type="GO" id="GO:0007165">
    <property type="term" value="P:signal transduction"/>
    <property type="evidence" value="ECO:0007669"/>
    <property type="project" value="InterPro"/>
</dbReference>
<evidence type="ECO:0000256" key="1">
    <source>
        <dbReference type="SAM" id="MobiDB-lite"/>
    </source>
</evidence>
<accession>A0A835D2I6</accession>
<dbReference type="PANTHER" id="PTHR31008">
    <property type="entry name" value="COP1-INTERACTING PROTEIN-RELATED"/>
    <property type="match status" value="1"/>
</dbReference>
<proteinExistence type="predicted"/>
<gene>
    <name evidence="3" type="ORF">HHK36_029361</name>
</gene>
<organism evidence="3 4">
    <name type="scientific">Tetracentron sinense</name>
    <name type="common">Spur-leaf</name>
    <dbReference type="NCBI Taxonomy" id="13715"/>
    <lineage>
        <taxon>Eukaryota</taxon>
        <taxon>Viridiplantae</taxon>
        <taxon>Streptophyta</taxon>
        <taxon>Embryophyta</taxon>
        <taxon>Tracheophyta</taxon>
        <taxon>Spermatophyta</taxon>
        <taxon>Magnoliopsida</taxon>
        <taxon>Trochodendrales</taxon>
        <taxon>Trochodendraceae</taxon>
        <taxon>Tetracentron</taxon>
    </lineage>
</organism>
<dbReference type="AlphaFoldDB" id="A0A835D2I6"/>
<sequence length="311" mass="35367">MHYLRMLHHRRPTKTPYDVFINHRGIDTKRTLAGLLYDNLTRLKLHPFMDIKNLNPGDKLFEKIDGAIGNCKVGVAVFSPHYCESYFCLRELTTLMELEKKVIPIFVDIKPSELRIIHNGSYEVKELQRFSWALEEAKYTVGFTFDSCNGDWLDLVTRASNSVMESLIESKDEATRSEAVGMEISPDEEPEVQGGGQPSSSLGPSPVLPEAPTEVASADPAARVVAYREPRLFQSSFLDRCFCKKKQKVVVKSSSILILRAFQFNSLKRIRNYASLRDHSPYAYNVIDENLNTCYSQRLICSGGAYLWEEP</sequence>
<feature type="region of interest" description="Disordered" evidence="1">
    <location>
        <begin position="183"/>
        <end position="213"/>
    </location>
</feature>
<dbReference type="SMART" id="SM00255">
    <property type="entry name" value="TIR"/>
    <property type="match status" value="1"/>
</dbReference>
<dbReference type="Pfam" id="PF01582">
    <property type="entry name" value="TIR"/>
    <property type="match status" value="1"/>
</dbReference>